<accession>A0A7W8DGK1</accession>
<keyword evidence="3 6" id="KW-0418">Kinase</keyword>
<dbReference type="GO" id="GO:0004674">
    <property type="term" value="F:protein serine/threonine kinase activity"/>
    <property type="evidence" value="ECO:0007669"/>
    <property type="project" value="UniProtKB-EC"/>
</dbReference>
<dbReference type="Gene3D" id="1.10.1070.20">
    <property type="match status" value="1"/>
</dbReference>
<dbReference type="Proteomes" id="UP000528322">
    <property type="component" value="Unassembled WGS sequence"/>
</dbReference>
<dbReference type="PANTHER" id="PTHR37419:SF8">
    <property type="entry name" value="TOXIN YJJJ"/>
    <property type="match status" value="1"/>
</dbReference>
<dbReference type="InterPro" id="IPR052028">
    <property type="entry name" value="HipA_Ser/Thr_kinase"/>
</dbReference>
<gene>
    <name evidence="6" type="ORF">HNR37_000657</name>
</gene>
<keyword evidence="2 6" id="KW-0808">Transferase</keyword>
<evidence type="ECO:0000259" key="5">
    <source>
        <dbReference type="Pfam" id="PF13657"/>
    </source>
</evidence>
<evidence type="ECO:0000313" key="6">
    <source>
        <dbReference type="EMBL" id="MBB5021348.1"/>
    </source>
</evidence>
<name>A0A7W8DGK1_9BACT</name>
<dbReference type="InterPro" id="IPR017508">
    <property type="entry name" value="HipA_N1"/>
</dbReference>
<keyword evidence="7" id="KW-1185">Reference proteome</keyword>
<dbReference type="EMBL" id="JACHID010000003">
    <property type="protein sequence ID" value="MBB5021348.1"/>
    <property type="molecule type" value="Genomic_DNA"/>
</dbReference>
<evidence type="ECO:0000256" key="1">
    <source>
        <dbReference type="ARBA" id="ARBA00010164"/>
    </source>
</evidence>
<dbReference type="PANTHER" id="PTHR37419">
    <property type="entry name" value="SERINE/THREONINE-PROTEIN KINASE TOXIN HIPA"/>
    <property type="match status" value="1"/>
</dbReference>
<dbReference type="RefSeq" id="WP_183729881.1">
    <property type="nucleotide sequence ID" value="NZ_JACHID010000003.1"/>
</dbReference>
<reference evidence="6 7" key="1">
    <citation type="submission" date="2020-08" db="EMBL/GenBank/DDBJ databases">
        <title>Genomic Encyclopedia of Type Strains, Phase IV (KMG-IV): sequencing the most valuable type-strain genomes for metagenomic binning, comparative biology and taxonomic classification.</title>
        <authorList>
            <person name="Goeker M."/>
        </authorList>
    </citation>
    <scope>NUCLEOTIDE SEQUENCE [LARGE SCALE GENOMIC DNA]</scope>
    <source>
        <strain evidence="6 7">DSM 22071</strain>
    </source>
</reference>
<evidence type="ECO:0000259" key="4">
    <source>
        <dbReference type="Pfam" id="PF07804"/>
    </source>
</evidence>
<dbReference type="InterPro" id="IPR012893">
    <property type="entry name" value="HipA-like_C"/>
</dbReference>
<dbReference type="AlphaFoldDB" id="A0A7W8DGK1"/>
<dbReference type="EC" id="2.7.11.1" evidence="6"/>
<dbReference type="Pfam" id="PF13657">
    <property type="entry name" value="Couple_hipA"/>
    <property type="match status" value="1"/>
</dbReference>
<comment type="caution">
    <text evidence="6">The sequence shown here is derived from an EMBL/GenBank/DDBJ whole genome shotgun (WGS) entry which is preliminary data.</text>
</comment>
<feature type="domain" description="HipA-like C-terminal" evidence="4">
    <location>
        <begin position="164"/>
        <end position="378"/>
    </location>
</feature>
<sequence length="409" mass="45025">MKVLPVTMLNVLFHQGFCPPIRVGRLALSQRRIAFEYDTEFIGHSLELSPFKLPLQAGVAFSDPKVFEGLFGLFNDSLPDGWGRLLLDRQLRKHAIDVRRLTPLDLLALVGANGMGALSYEPQQPVISTAPGEISLDTLCRESWELLQGNDSKCLEDLLLLSGSSAGARPKVMVDIVNGDIVKAGSGTADAESWVVKFRATSDPADIGVIEYAYSLMAKDAGIEIPATKLFRTERGMYFGVKRFDRAAGRRIHVHSLAGLLHADHRTPCLDYDDVLKATTLVTRSFQETQKAFALACFNVLCHNRDDHSKNFSCLLDDTCQWKFAPAYDLTFSYGPGGEHSTMVMGEGRNPGRKHLLELGKAHGIKSAAAILERVRSTVLRFNEFADLAGVSEQSTALIEDSIQRQCAL</sequence>
<feature type="domain" description="HipA N-terminal subdomain 1" evidence="5">
    <location>
        <begin position="21"/>
        <end position="120"/>
    </location>
</feature>
<evidence type="ECO:0000256" key="3">
    <source>
        <dbReference type="ARBA" id="ARBA00022777"/>
    </source>
</evidence>
<dbReference type="GO" id="GO:0005829">
    <property type="term" value="C:cytosol"/>
    <property type="evidence" value="ECO:0007669"/>
    <property type="project" value="TreeGrafter"/>
</dbReference>
<comment type="similarity">
    <text evidence="1">Belongs to the HipA Ser/Thr kinase family.</text>
</comment>
<evidence type="ECO:0000256" key="2">
    <source>
        <dbReference type="ARBA" id="ARBA00022679"/>
    </source>
</evidence>
<protein>
    <submittedName>
        <fullName evidence="6">Serine/threonine-protein kinase HipA</fullName>
        <ecNumber evidence="6">2.7.11.1</ecNumber>
    </submittedName>
</protein>
<evidence type="ECO:0000313" key="7">
    <source>
        <dbReference type="Proteomes" id="UP000528322"/>
    </source>
</evidence>
<proteinExistence type="inferred from homology"/>
<dbReference type="Pfam" id="PF07804">
    <property type="entry name" value="HipA_C"/>
    <property type="match status" value="1"/>
</dbReference>
<organism evidence="6 7">
    <name type="scientific">Desulfurispira natronophila</name>
    <dbReference type="NCBI Taxonomy" id="682562"/>
    <lineage>
        <taxon>Bacteria</taxon>
        <taxon>Pseudomonadati</taxon>
        <taxon>Chrysiogenota</taxon>
        <taxon>Chrysiogenia</taxon>
        <taxon>Chrysiogenales</taxon>
        <taxon>Chrysiogenaceae</taxon>
        <taxon>Desulfurispira</taxon>
    </lineage>
</organism>